<dbReference type="EMBL" id="GBXM01072815">
    <property type="protein sequence ID" value="JAH35762.1"/>
    <property type="molecule type" value="Transcribed_RNA"/>
</dbReference>
<organism evidence="1">
    <name type="scientific">Anguilla anguilla</name>
    <name type="common">European freshwater eel</name>
    <name type="synonym">Muraena anguilla</name>
    <dbReference type="NCBI Taxonomy" id="7936"/>
    <lineage>
        <taxon>Eukaryota</taxon>
        <taxon>Metazoa</taxon>
        <taxon>Chordata</taxon>
        <taxon>Craniata</taxon>
        <taxon>Vertebrata</taxon>
        <taxon>Euteleostomi</taxon>
        <taxon>Actinopterygii</taxon>
        <taxon>Neopterygii</taxon>
        <taxon>Teleostei</taxon>
        <taxon>Anguilliformes</taxon>
        <taxon>Anguillidae</taxon>
        <taxon>Anguilla</taxon>
    </lineage>
</organism>
<sequence length="33" mass="3701">MLTMLTPQLHIPIIDSFAGLINPIFSLKMFLPS</sequence>
<accession>A0A0E9S3J2</accession>
<proteinExistence type="predicted"/>
<evidence type="ECO:0000313" key="1">
    <source>
        <dbReference type="EMBL" id="JAH35762.1"/>
    </source>
</evidence>
<name>A0A0E9S3J2_ANGAN</name>
<protein>
    <submittedName>
        <fullName evidence="1">Uncharacterized protein</fullName>
    </submittedName>
</protein>
<dbReference type="AlphaFoldDB" id="A0A0E9S3J2"/>
<reference evidence="1" key="2">
    <citation type="journal article" date="2015" name="Fish Shellfish Immunol.">
        <title>Early steps in the European eel (Anguilla anguilla)-Vibrio vulnificus interaction in the gills: Role of the RtxA13 toxin.</title>
        <authorList>
            <person name="Callol A."/>
            <person name="Pajuelo D."/>
            <person name="Ebbesson L."/>
            <person name="Teles M."/>
            <person name="MacKenzie S."/>
            <person name="Amaro C."/>
        </authorList>
    </citation>
    <scope>NUCLEOTIDE SEQUENCE</scope>
</reference>
<reference evidence="1" key="1">
    <citation type="submission" date="2014-11" db="EMBL/GenBank/DDBJ databases">
        <authorList>
            <person name="Amaro Gonzalez C."/>
        </authorList>
    </citation>
    <scope>NUCLEOTIDE SEQUENCE</scope>
</reference>